<dbReference type="OrthoDB" id="166060at2"/>
<dbReference type="CDD" id="cd04779">
    <property type="entry name" value="HTH_MerR-like_sg4"/>
    <property type="match status" value="1"/>
</dbReference>
<dbReference type="InterPro" id="IPR000551">
    <property type="entry name" value="MerR-type_HTH_dom"/>
</dbReference>
<dbReference type="SUPFAM" id="SSF46955">
    <property type="entry name" value="Putative DNA-binding domain"/>
    <property type="match status" value="1"/>
</dbReference>
<keyword evidence="1" id="KW-0238">DNA-binding</keyword>
<dbReference type="GO" id="GO:0003700">
    <property type="term" value="F:DNA-binding transcription factor activity"/>
    <property type="evidence" value="ECO:0007669"/>
    <property type="project" value="InterPro"/>
</dbReference>
<dbReference type="SMART" id="SM00422">
    <property type="entry name" value="HTH_MERR"/>
    <property type="match status" value="1"/>
</dbReference>
<dbReference type="eggNOG" id="COG0789">
    <property type="taxonomic scope" value="Bacteria"/>
</dbReference>
<evidence type="ECO:0000256" key="1">
    <source>
        <dbReference type="ARBA" id="ARBA00023125"/>
    </source>
</evidence>
<keyword evidence="4" id="KW-1185">Reference proteome</keyword>
<dbReference type="Gene3D" id="1.10.1660.10">
    <property type="match status" value="1"/>
</dbReference>
<dbReference type="RefSeq" id="WP_078061701.1">
    <property type="nucleotide sequence ID" value="NZ_JBCMYH010000022.1"/>
</dbReference>
<feature type="domain" description="HTH merR-type" evidence="2">
    <location>
        <begin position="14"/>
        <end position="82"/>
    </location>
</feature>
<dbReference type="PANTHER" id="PTHR30204:SF95">
    <property type="entry name" value="HTH-TYPE TRANSCRIPTIONAL REGULATOR CUER"/>
    <property type="match status" value="1"/>
</dbReference>
<evidence type="ECO:0000259" key="2">
    <source>
        <dbReference type="PROSITE" id="PS50937"/>
    </source>
</evidence>
<proteinExistence type="predicted"/>
<dbReference type="Pfam" id="PF13411">
    <property type="entry name" value="MerR_1"/>
    <property type="match status" value="1"/>
</dbReference>
<protein>
    <submittedName>
        <fullName evidence="3">MerR family transcriptional regulator</fullName>
    </submittedName>
</protein>
<dbReference type="InterPro" id="IPR047057">
    <property type="entry name" value="MerR_fam"/>
</dbReference>
<evidence type="ECO:0000313" key="3">
    <source>
        <dbReference type="EMBL" id="KEP26383.1"/>
    </source>
</evidence>
<organism evidence="3 4">
    <name type="scientific">Bacillus zhangzhouensis</name>
    <dbReference type="NCBI Taxonomy" id="1178540"/>
    <lineage>
        <taxon>Bacteria</taxon>
        <taxon>Bacillati</taxon>
        <taxon>Bacillota</taxon>
        <taxon>Bacilli</taxon>
        <taxon>Bacillales</taxon>
        <taxon>Bacillaceae</taxon>
        <taxon>Bacillus</taxon>
    </lineage>
</organism>
<comment type="caution">
    <text evidence="3">The sequence shown here is derived from an EMBL/GenBank/DDBJ whole genome shotgun (WGS) entry which is preliminary data.</text>
</comment>
<dbReference type="PANTHER" id="PTHR30204">
    <property type="entry name" value="REDOX-CYCLING DRUG-SENSING TRANSCRIPTIONAL ACTIVATOR SOXR"/>
    <property type="match status" value="1"/>
</dbReference>
<dbReference type="Proteomes" id="UP000028091">
    <property type="component" value="Unassembled WGS sequence"/>
</dbReference>
<accession>A0A081LAV7</accession>
<dbReference type="EMBL" id="JOTP01000010">
    <property type="protein sequence ID" value="KEP26383.1"/>
    <property type="molecule type" value="Genomic_DNA"/>
</dbReference>
<dbReference type="InterPro" id="IPR009061">
    <property type="entry name" value="DNA-bd_dom_put_sf"/>
</dbReference>
<evidence type="ECO:0000313" key="4">
    <source>
        <dbReference type="Proteomes" id="UP000028091"/>
    </source>
</evidence>
<name>A0A081LAV7_9BACI</name>
<reference evidence="3 4" key="1">
    <citation type="submission" date="2012-09" db="EMBL/GenBank/DDBJ databases">
        <title>Genome Sequence of Bacillus sp. DW5-4.</title>
        <authorList>
            <person name="Lai Q."/>
            <person name="Liu Y."/>
            <person name="Shao Z."/>
        </authorList>
    </citation>
    <scope>NUCLEOTIDE SEQUENCE [LARGE SCALE GENOMIC DNA]</scope>
    <source>
        <strain evidence="3 4">DW5-4</strain>
    </source>
</reference>
<dbReference type="GO" id="GO:0003677">
    <property type="term" value="F:DNA binding"/>
    <property type="evidence" value="ECO:0007669"/>
    <property type="project" value="UniProtKB-KW"/>
</dbReference>
<sequence length="146" mass="17214">MTVRRRCSDGAEKKYRIGELAQIAQVTKRTVDYYTNLGLLAPVRSCSNYRYYDERALKRLQLIVLCKQQRLALSDIKSRLDEQFPSQKENHDELVHLTSDIDQMNEHMDRILTRCKQLQPEQREKLKEQLTPEKMTAVQSFLLLLS</sequence>
<gene>
    <name evidence="3" type="ORF">BA70_02320</name>
</gene>
<dbReference type="AlphaFoldDB" id="A0A081LAV7"/>
<dbReference type="PROSITE" id="PS50937">
    <property type="entry name" value="HTH_MERR_2"/>
    <property type="match status" value="1"/>
</dbReference>